<evidence type="ECO:0000313" key="2">
    <source>
        <dbReference type="EMBL" id="RNF38886.1"/>
    </source>
</evidence>
<dbReference type="EMBL" id="RIAX01000009">
    <property type="protein sequence ID" value="RNF38886.1"/>
    <property type="molecule type" value="Genomic_DNA"/>
</dbReference>
<dbReference type="OrthoDB" id="2136654at2"/>
<name>A0A3M8P5C4_9BACL</name>
<dbReference type="Proteomes" id="UP000275473">
    <property type="component" value="Unassembled WGS sequence"/>
</dbReference>
<evidence type="ECO:0008006" key="4">
    <source>
        <dbReference type="Google" id="ProtNLM"/>
    </source>
</evidence>
<reference evidence="2 3" key="1">
    <citation type="journal article" date="2018" name="Int. J. Syst. Evol. Microbiol.">
        <title>Planococcus salinus sp. nov., a moderately halophilic bacterium isolated from a saline-alkali soil.</title>
        <authorList>
            <person name="Gan L."/>
        </authorList>
    </citation>
    <scope>NUCLEOTIDE SEQUENCE [LARGE SCALE GENOMIC DNA]</scope>
    <source>
        <strain evidence="2 3">LCB217</strain>
    </source>
</reference>
<proteinExistence type="predicted"/>
<dbReference type="PROSITE" id="PS51257">
    <property type="entry name" value="PROKAR_LIPOPROTEIN"/>
    <property type="match status" value="1"/>
</dbReference>
<accession>A0A3M8P5C4</accession>
<feature type="compositionally biased region" description="Polar residues" evidence="1">
    <location>
        <begin position="73"/>
        <end position="89"/>
    </location>
</feature>
<organism evidence="2 3">
    <name type="scientific">Planococcus salinus</name>
    <dbReference type="NCBI Taxonomy" id="1848460"/>
    <lineage>
        <taxon>Bacteria</taxon>
        <taxon>Bacillati</taxon>
        <taxon>Bacillota</taxon>
        <taxon>Bacilli</taxon>
        <taxon>Bacillales</taxon>
        <taxon>Caryophanaceae</taxon>
        <taxon>Planococcus</taxon>
    </lineage>
</organism>
<sequence>MNTVVKVICFSAVFLLLTGCVGNNNEEATTDASEEISATESAEEPSIGEGDEANMNKENEVSSEESALVEPDGSTSNTSDQKNEESLSQYPSEHIEYARVWLQLGANQDIDGLYVNKIPAGTLLNPDDETSGVYPEDVIQLAGSRLIDGSVTYSGNGDGTINVYPVPLRWDGEYPAGEEFYEEMISNTELVSVDVGEDEEVIRLIELLEIQE</sequence>
<comment type="caution">
    <text evidence="2">The sequence shown here is derived from an EMBL/GenBank/DDBJ whole genome shotgun (WGS) entry which is preliminary data.</text>
</comment>
<dbReference type="RefSeq" id="WP_123165942.1">
    <property type="nucleotide sequence ID" value="NZ_RIAX01000009.1"/>
</dbReference>
<evidence type="ECO:0000313" key="3">
    <source>
        <dbReference type="Proteomes" id="UP000275473"/>
    </source>
</evidence>
<dbReference type="AlphaFoldDB" id="A0A3M8P5C4"/>
<protein>
    <recommendedName>
        <fullName evidence="4">Lipoprotein</fullName>
    </recommendedName>
</protein>
<evidence type="ECO:0000256" key="1">
    <source>
        <dbReference type="SAM" id="MobiDB-lite"/>
    </source>
</evidence>
<feature type="region of interest" description="Disordered" evidence="1">
    <location>
        <begin position="28"/>
        <end position="89"/>
    </location>
</feature>
<keyword evidence="3" id="KW-1185">Reference proteome</keyword>
<gene>
    <name evidence="2" type="ORF">EEX84_12260</name>
</gene>